<feature type="domain" description="RRM" evidence="4">
    <location>
        <begin position="73"/>
        <end position="151"/>
    </location>
</feature>
<accession>A0A0D1DXQ4</accession>
<feature type="compositionally biased region" description="Low complexity" evidence="3">
    <location>
        <begin position="238"/>
        <end position="278"/>
    </location>
</feature>
<dbReference type="InParanoid" id="A0A0D1DXQ4"/>
<feature type="region of interest" description="Disordered" evidence="3">
    <location>
        <begin position="1"/>
        <end position="65"/>
    </location>
</feature>
<reference evidence="5 6" key="1">
    <citation type="journal article" date="2006" name="Nature">
        <title>Insights from the genome of the biotrophic fungal plant pathogen Ustilago maydis.</title>
        <authorList>
            <person name="Kamper J."/>
            <person name="Kahmann R."/>
            <person name="Bolker M."/>
            <person name="Ma L.J."/>
            <person name="Brefort T."/>
            <person name="Saville B.J."/>
            <person name="Banuett F."/>
            <person name="Kronstad J.W."/>
            <person name="Gold S.E."/>
            <person name="Muller O."/>
            <person name="Perlin M.H."/>
            <person name="Wosten H.A."/>
            <person name="de Vries R."/>
            <person name="Ruiz-Herrera J."/>
            <person name="Reynaga-Pena C.G."/>
            <person name="Snetselaar K."/>
            <person name="McCann M."/>
            <person name="Perez-Martin J."/>
            <person name="Feldbrugge M."/>
            <person name="Basse C.W."/>
            <person name="Steinberg G."/>
            <person name="Ibeas J.I."/>
            <person name="Holloman W."/>
            <person name="Guzman P."/>
            <person name="Farman M."/>
            <person name="Stajich J.E."/>
            <person name="Sentandreu R."/>
            <person name="Gonzalez-Prieto J.M."/>
            <person name="Kennell J.C."/>
            <person name="Molina L."/>
            <person name="Schirawski J."/>
            <person name="Mendoza-Mendoza A."/>
            <person name="Greilinger D."/>
            <person name="Munch K."/>
            <person name="Rossel N."/>
            <person name="Scherer M."/>
            <person name="Vranes M."/>
            <person name="Ladendorf O."/>
            <person name="Vincon V."/>
            <person name="Fuchs U."/>
            <person name="Sandrock B."/>
            <person name="Meng S."/>
            <person name="Ho E.C."/>
            <person name="Cahill M.J."/>
            <person name="Boyce K.J."/>
            <person name="Klose J."/>
            <person name="Klosterman S.J."/>
            <person name="Deelstra H.J."/>
            <person name="Ortiz-Castellanos L."/>
            <person name="Li W."/>
            <person name="Sanchez-Alonso P."/>
            <person name="Schreier P.H."/>
            <person name="Hauser-Hahn I."/>
            <person name="Vaupel M."/>
            <person name="Koopmann E."/>
            <person name="Friedrich G."/>
            <person name="Voss H."/>
            <person name="Schluter T."/>
            <person name="Margolis J."/>
            <person name="Platt D."/>
            <person name="Swimmer C."/>
            <person name="Gnirke A."/>
            <person name="Chen F."/>
            <person name="Vysotskaia V."/>
            <person name="Mannhaupt G."/>
            <person name="Guldener U."/>
            <person name="Munsterkotter M."/>
            <person name="Haase D."/>
            <person name="Oesterheld M."/>
            <person name="Mewes H.W."/>
            <person name="Mauceli E.W."/>
            <person name="DeCaprio D."/>
            <person name="Wade C.M."/>
            <person name="Butler J."/>
            <person name="Young S."/>
            <person name="Jaffe D.B."/>
            <person name="Calvo S."/>
            <person name="Nusbaum C."/>
            <person name="Galagan J."/>
            <person name="Birren B.W."/>
        </authorList>
    </citation>
    <scope>NUCLEOTIDE SEQUENCE [LARGE SCALE GENOMIC DNA]</scope>
    <source>
        <strain evidence="6">DSM 14603 / FGSC 9021 / UM521</strain>
    </source>
</reference>
<dbReference type="AlphaFoldDB" id="A0A0D1DXQ4"/>
<keyword evidence="1 2" id="KW-0694">RNA-binding</keyword>
<organism evidence="5 6">
    <name type="scientific">Mycosarcoma maydis</name>
    <name type="common">Corn smut fungus</name>
    <name type="synonym">Ustilago maydis</name>
    <dbReference type="NCBI Taxonomy" id="5270"/>
    <lineage>
        <taxon>Eukaryota</taxon>
        <taxon>Fungi</taxon>
        <taxon>Dikarya</taxon>
        <taxon>Basidiomycota</taxon>
        <taxon>Ustilaginomycotina</taxon>
        <taxon>Ustilaginomycetes</taxon>
        <taxon>Ustilaginales</taxon>
        <taxon>Ustilaginaceae</taxon>
        <taxon>Mycosarcoma</taxon>
    </lineage>
</organism>
<dbReference type="Pfam" id="PF00076">
    <property type="entry name" value="RRM_1"/>
    <property type="match status" value="1"/>
</dbReference>
<feature type="compositionally biased region" description="Basic and acidic residues" evidence="3">
    <location>
        <begin position="299"/>
        <end position="318"/>
    </location>
</feature>
<dbReference type="Proteomes" id="UP000000561">
    <property type="component" value="Chromosome 14"/>
</dbReference>
<feature type="compositionally biased region" description="Basic and acidic residues" evidence="3">
    <location>
        <begin position="25"/>
        <end position="46"/>
    </location>
</feature>
<dbReference type="GeneID" id="23564589"/>
<proteinExistence type="predicted"/>
<dbReference type="SUPFAM" id="SSF54928">
    <property type="entry name" value="RNA-binding domain, RBD"/>
    <property type="match status" value="1"/>
</dbReference>
<evidence type="ECO:0000313" key="6">
    <source>
        <dbReference type="Proteomes" id="UP000000561"/>
    </source>
</evidence>
<feature type="compositionally biased region" description="Low complexity" evidence="3">
    <location>
        <begin position="351"/>
        <end position="360"/>
    </location>
</feature>
<feature type="region of interest" description="Disordered" evidence="3">
    <location>
        <begin position="202"/>
        <end position="319"/>
    </location>
</feature>
<dbReference type="STRING" id="237631.A0A0D1DXQ4"/>
<dbReference type="InterPro" id="IPR012677">
    <property type="entry name" value="Nucleotide-bd_a/b_plait_sf"/>
</dbReference>
<dbReference type="PROSITE" id="PS50102">
    <property type="entry name" value="RRM"/>
    <property type="match status" value="1"/>
</dbReference>
<dbReference type="VEuPathDB" id="FungiDB:UMAG_04390"/>
<dbReference type="RefSeq" id="XP_011391090.1">
    <property type="nucleotide sequence ID" value="XM_011392788.1"/>
</dbReference>
<dbReference type="PANTHER" id="PTHR19965:SF82">
    <property type="entry name" value="THO COMPLEX SUBUNIT 4"/>
    <property type="match status" value="1"/>
</dbReference>
<feature type="region of interest" description="Disordered" evidence="3">
    <location>
        <begin position="155"/>
        <end position="177"/>
    </location>
</feature>
<dbReference type="InterPro" id="IPR035979">
    <property type="entry name" value="RBD_domain_sf"/>
</dbReference>
<feature type="compositionally biased region" description="Basic residues" evidence="3">
    <location>
        <begin position="363"/>
        <end position="378"/>
    </location>
</feature>
<dbReference type="GO" id="GO:0003729">
    <property type="term" value="F:mRNA binding"/>
    <property type="evidence" value="ECO:0000318"/>
    <property type="project" value="GO_Central"/>
</dbReference>
<keyword evidence="6" id="KW-1185">Reference proteome</keyword>
<dbReference type="Gene3D" id="3.30.70.330">
    <property type="match status" value="1"/>
</dbReference>
<evidence type="ECO:0000313" key="5">
    <source>
        <dbReference type="EMBL" id="KIS67290.1"/>
    </source>
</evidence>
<feature type="region of interest" description="Disordered" evidence="3">
    <location>
        <begin position="345"/>
        <end position="390"/>
    </location>
</feature>
<evidence type="ECO:0000256" key="1">
    <source>
        <dbReference type="ARBA" id="ARBA00022884"/>
    </source>
</evidence>
<evidence type="ECO:0000256" key="2">
    <source>
        <dbReference type="PROSITE-ProRule" id="PRU00176"/>
    </source>
</evidence>
<dbReference type="OMA" id="PRDAYSQ"/>
<dbReference type="EMBL" id="CM003153">
    <property type="protein sequence ID" value="KIS67290.1"/>
    <property type="molecule type" value="Genomic_DNA"/>
</dbReference>
<dbReference type="InterPro" id="IPR000504">
    <property type="entry name" value="RRM_dom"/>
</dbReference>
<dbReference type="PANTHER" id="PTHR19965">
    <property type="entry name" value="RNA AND EXPORT FACTOR BINDING PROTEIN"/>
    <property type="match status" value="1"/>
</dbReference>
<name>A0A0D1DXQ4_MYCMD</name>
<dbReference type="InterPro" id="IPR051229">
    <property type="entry name" value="ALYREF_mRNA_export"/>
</dbReference>
<gene>
    <name evidence="5" type="ORF">UMAG_04390</name>
</gene>
<dbReference type="KEGG" id="uma:UMAG_04390"/>
<dbReference type="GO" id="GO:0005634">
    <property type="term" value="C:nucleus"/>
    <property type="evidence" value="ECO:0000318"/>
    <property type="project" value="GO_Central"/>
</dbReference>
<sequence>MDVPMHDASRRGGRRNAPANARAARRSDPYARDSRARVGAAAREEYAVQPVQSPASMSSTAPELSIRGTSGPTWIVISNLAAGTSTEDVRLTFGMFGRVEEVRLRPPPSATHPTVAFEVAFDRREDAESAAAKFNGALADGRILSVTIRRPDVPREPYSQFGRAPAQAVEQRPRRKADHLIPAPAALPYTPSPAAAVTAAIPTGPASMRSRANTARLVEPRAKQSNGAASAHKKADAGGKATAVAASNVPGKNKSAKATNAAADSATGKKATAMAATKPQSLAQRIPEPLVNRLLTPEQAKKLREEEAKKKARDEARAKAIAATGKHTVLGKRLGGLPLAQRLVRQAGTPQSDQSAIQAAADKKKRKRELAKAKKARKAAAQPSGMDLDG</sequence>
<dbReference type="OrthoDB" id="6159137at2759"/>
<protein>
    <recommendedName>
        <fullName evidence="4">RRM domain-containing protein</fullName>
    </recommendedName>
</protein>
<evidence type="ECO:0000259" key="4">
    <source>
        <dbReference type="PROSITE" id="PS50102"/>
    </source>
</evidence>
<evidence type="ECO:0000256" key="3">
    <source>
        <dbReference type="SAM" id="MobiDB-lite"/>
    </source>
</evidence>
<dbReference type="SMART" id="SM00360">
    <property type="entry name" value="RRM"/>
    <property type="match status" value="1"/>
</dbReference>
<feature type="compositionally biased region" description="Polar residues" evidence="3">
    <location>
        <begin position="50"/>
        <end position="65"/>
    </location>
</feature>
<dbReference type="eggNOG" id="ENOG502RS0J">
    <property type="taxonomic scope" value="Eukaryota"/>
</dbReference>
<feature type="compositionally biased region" description="Basic and acidic residues" evidence="3">
    <location>
        <begin position="1"/>
        <end position="10"/>
    </location>
</feature>